<dbReference type="Pfam" id="PF07606">
    <property type="entry name" value="DUF1569"/>
    <property type="match status" value="1"/>
</dbReference>
<dbReference type="Proteomes" id="UP000001635">
    <property type="component" value="Chromosome"/>
</dbReference>
<organism evidence="1 2">
    <name type="scientific">Cyclobacterium marinum (strain ATCC 25205 / DSM 745 / LMG 13164 / NCIMB 1802)</name>
    <name type="common">Flectobacillus marinus</name>
    <dbReference type="NCBI Taxonomy" id="880070"/>
    <lineage>
        <taxon>Bacteria</taxon>
        <taxon>Pseudomonadati</taxon>
        <taxon>Bacteroidota</taxon>
        <taxon>Cytophagia</taxon>
        <taxon>Cytophagales</taxon>
        <taxon>Cyclobacteriaceae</taxon>
        <taxon>Cyclobacterium</taxon>
    </lineage>
</organism>
<evidence type="ECO:0000313" key="1">
    <source>
        <dbReference type="EMBL" id="AEL28545.1"/>
    </source>
</evidence>
<dbReference type="InterPro" id="IPR011463">
    <property type="entry name" value="DUF1569"/>
</dbReference>
<dbReference type="OrthoDB" id="2599194at2"/>
<accession>G0J6N0</accession>
<dbReference type="EMBL" id="CP002955">
    <property type="protein sequence ID" value="AEL28545.1"/>
    <property type="molecule type" value="Genomic_DNA"/>
</dbReference>
<dbReference type="InterPro" id="IPR034660">
    <property type="entry name" value="DinB/YfiT-like"/>
</dbReference>
<dbReference type="HOGENOM" id="CLU_142853_0_0_10"/>
<keyword evidence="2" id="KW-1185">Reference proteome</keyword>
<dbReference type="AlphaFoldDB" id="G0J6N0"/>
<evidence type="ECO:0000313" key="2">
    <source>
        <dbReference type="Proteomes" id="UP000001635"/>
    </source>
</evidence>
<dbReference type="eggNOG" id="ENOG502ZRUR">
    <property type="taxonomic scope" value="Bacteria"/>
</dbReference>
<evidence type="ECO:0008006" key="3">
    <source>
        <dbReference type="Google" id="ProtNLM"/>
    </source>
</evidence>
<reference evidence="2" key="1">
    <citation type="submission" date="2011-07" db="EMBL/GenBank/DDBJ databases">
        <title>The complete genome of Cyclobacterium marinum DSM 745.</title>
        <authorList>
            <person name="Lucas S."/>
            <person name="Han J."/>
            <person name="Lapidus A."/>
            <person name="Bruce D."/>
            <person name="Goodwin L."/>
            <person name="Pitluck S."/>
            <person name="Peters L."/>
            <person name="Kyrpides N."/>
            <person name="Mavromatis K."/>
            <person name="Ivanova N."/>
            <person name="Ovchinnikova G."/>
            <person name="Chertkov O."/>
            <person name="Detter J.C."/>
            <person name="Tapia R."/>
            <person name="Han C."/>
            <person name="Land M."/>
            <person name="Hauser L."/>
            <person name="Markowitz V."/>
            <person name="Cheng J.-F."/>
            <person name="Hugenholtz P."/>
            <person name="Woyke T."/>
            <person name="Wu D."/>
            <person name="Tindall B."/>
            <person name="Schuetze A."/>
            <person name="Brambilla E."/>
            <person name="Klenk H.-P."/>
            <person name="Eisen J.A."/>
        </authorList>
    </citation>
    <scope>NUCLEOTIDE SEQUENCE [LARGE SCALE GENOMIC DNA]</scope>
    <source>
        <strain evidence="2">ATCC 25205 / DSM 745 / LMG 13164 / NCIMB 1802</strain>
    </source>
</reference>
<sequence>MALPNIFDKNVTDQLIIRIDKLKADSQPGWGKMTAPQMLAHCNVTYEMVYTDKHPKPNFFMKFILKLFVKNIVVGEKPYKRNSQTAPAFLITDTRDFEKERKRLIDYLNQTQALGEKNFDNKESNSFGKLSIKEWNNMFYKHLDHHLTQFGV</sequence>
<protein>
    <recommendedName>
        <fullName evidence="3">DUF1569 domain-containing protein</fullName>
    </recommendedName>
</protein>
<proteinExistence type="predicted"/>
<gene>
    <name evidence="1" type="ordered locus">Cycma_4860</name>
</gene>
<dbReference type="RefSeq" id="WP_014022825.1">
    <property type="nucleotide sequence ID" value="NC_015914.1"/>
</dbReference>
<name>G0J6N0_CYCMS</name>
<dbReference type="STRING" id="880070.Cycma_4860"/>
<dbReference type="Gene3D" id="1.20.120.450">
    <property type="entry name" value="dinb family like domain"/>
    <property type="match status" value="1"/>
</dbReference>
<dbReference type="KEGG" id="cmr:Cycma_4860"/>